<evidence type="ECO:0000256" key="1">
    <source>
        <dbReference type="SAM" id="SignalP"/>
    </source>
</evidence>
<evidence type="ECO:0008006" key="4">
    <source>
        <dbReference type="Google" id="ProtNLM"/>
    </source>
</evidence>
<dbReference type="PROSITE" id="PS51257">
    <property type="entry name" value="PROKAR_LIPOPROTEIN"/>
    <property type="match status" value="1"/>
</dbReference>
<protein>
    <recommendedName>
        <fullName evidence="4">Cell wall-associated NlpC family hydrolase</fullName>
    </recommendedName>
</protein>
<keyword evidence="3" id="KW-1185">Reference proteome</keyword>
<dbReference type="Proteomes" id="UP000318297">
    <property type="component" value="Unassembled WGS sequence"/>
</dbReference>
<dbReference type="SUPFAM" id="SSF54001">
    <property type="entry name" value="Cysteine proteinases"/>
    <property type="match status" value="1"/>
</dbReference>
<dbReference type="RefSeq" id="WP_145227554.1">
    <property type="nucleotide sequence ID" value="NZ_VIVQ01000001.1"/>
</dbReference>
<comment type="caution">
    <text evidence="2">The sequence shown here is derived from an EMBL/GenBank/DDBJ whole genome shotgun (WGS) entry which is preliminary data.</text>
</comment>
<feature type="chain" id="PRO_5022024606" description="Cell wall-associated NlpC family hydrolase" evidence="1">
    <location>
        <begin position="29"/>
        <end position="391"/>
    </location>
</feature>
<evidence type="ECO:0000313" key="2">
    <source>
        <dbReference type="EMBL" id="TWE13146.1"/>
    </source>
</evidence>
<evidence type="ECO:0000313" key="3">
    <source>
        <dbReference type="Proteomes" id="UP000318297"/>
    </source>
</evidence>
<dbReference type="Gene3D" id="3.90.1720.10">
    <property type="entry name" value="endopeptidase domain like (from Nostoc punctiforme)"/>
    <property type="match status" value="1"/>
</dbReference>
<dbReference type="EMBL" id="VIVQ01000001">
    <property type="protein sequence ID" value="TWE13146.1"/>
    <property type="molecule type" value="Genomic_DNA"/>
</dbReference>
<sequence>MRTRTAITLASVAAVGCAVAVPAGTAFADGMGSHATHVSTVRTAASSVNGTISRSEVISRAQYWLKTQPPYSETHYAPGPEGKLYRQDCSGSVSMAWHLGTSLTTWQFDPHSSQFAGIDHQISWSDLQPGDALVQNAQYNHIALFVGWADKAHTEPIVIEQYDYGHSQTQRTWNSSYAHEFTPIRYNKISGGGGGGTPTPPPSTGGKYYENVWKSAPSYRAASTASRAGTLNAGRNYFYCQAKGQEMNAEGYHNDWWLKTDDDSGNSGVWVNAIYVSSGTNDGSIPGVPQCAGSTGGGGGHTSPTAKIYKSVWQSASSYTSPTSMKTIGVLHAGSNYFYCQTKGSELNASGYQNNWWLKTDDDSGNSGVWVNAIFVSGGSNNGQIPGIPAC</sequence>
<name>A0A561EC10_9MICO</name>
<feature type="signal peptide" evidence="1">
    <location>
        <begin position="1"/>
        <end position="28"/>
    </location>
</feature>
<dbReference type="OrthoDB" id="5620138at2"/>
<gene>
    <name evidence="2" type="ORF">BKA23_1975</name>
</gene>
<reference evidence="2 3" key="1">
    <citation type="submission" date="2019-06" db="EMBL/GenBank/DDBJ databases">
        <title>Sequencing the genomes of 1000 actinobacteria strains.</title>
        <authorList>
            <person name="Klenk H.-P."/>
        </authorList>
    </citation>
    <scope>NUCLEOTIDE SEQUENCE [LARGE SCALE GENOMIC DNA]</scope>
    <source>
        <strain evidence="2 3">DSM 19560</strain>
    </source>
</reference>
<organism evidence="2 3">
    <name type="scientific">Rudaeicoccus suwonensis</name>
    <dbReference type="NCBI Taxonomy" id="657409"/>
    <lineage>
        <taxon>Bacteria</taxon>
        <taxon>Bacillati</taxon>
        <taxon>Actinomycetota</taxon>
        <taxon>Actinomycetes</taxon>
        <taxon>Micrococcales</taxon>
        <taxon>Dermacoccaceae</taxon>
        <taxon>Rudaeicoccus</taxon>
    </lineage>
</organism>
<dbReference type="InterPro" id="IPR038765">
    <property type="entry name" value="Papain-like_cys_pep_sf"/>
</dbReference>
<accession>A0A561EC10</accession>
<keyword evidence="1" id="KW-0732">Signal</keyword>
<proteinExistence type="predicted"/>
<dbReference type="AlphaFoldDB" id="A0A561EC10"/>